<evidence type="ECO:0000313" key="1">
    <source>
        <dbReference type="EMBL" id="SNY42950.1"/>
    </source>
</evidence>
<evidence type="ECO:0000313" key="2">
    <source>
        <dbReference type="Proteomes" id="UP000219353"/>
    </source>
</evidence>
<organism evidence="1 2">
    <name type="scientific">Arsukibacterium tuosuense</name>
    <dbReference type="NCBI Taxonomy" id="1323745"/>
    <lineage>
        <taxon>Bacteria</taxon>
        <taxon>Pseudomonadati</taxon>
        <taxon>Pseudomonadota</taxon>
        <taxon>Gammaproteobacteria</taxon>
        <taxon>Chromatiales</taxon>
        <taxon>Chromatiaceae</taxon>
        <taxon>Arsukibacterium</taxon>
    </lineage>
</organism>
<accession>A0A285I4Q1</accession>
<proteinExistence type="predicted"/>
<gene>
    <name evidence="1" type="ORF">SAMN06297280_0508</name>
</gene>
<reference evidence="2" key="1">
    <citation type="submission" date="2017-09" db="EMBL/GenBank/DDBJ databases">
        <authorList>
            <person name="Varghese N."/>
            <person name="Submissions S."/>
        </authorList>
    </citation>
    <scope>NUCLEOTIDE SEQUENCE [LARGE SCALE GENOMIC DNA]</scope>
    <source>
        <strain evidence="2">CGMCC 1.12461</strain>
    </source>
</reference>
<name>A0A285I4Q1_9GAMM</name>
<dbReference type="EMBL" id="OBEB01000001">
    <property type="protein sequence ID" value="SNY42950.1"/>
    <property type="molecule type" value="Genomic_DNA"/>
</dbReference>
<evidence type="ECO:0008006" key="3">
    <source>
        <dbReference type="Google" id="ProtNLM"/>
    </source>
</evidence>
<keyword evidence="2" id="KW-1185">Reference proteome</keyword>
<sequence>MQTFADLAERTHLLWLQRLSLASSDYITLSQLQQHDYRLLQSVRLCQRYLGNSDPELPDWLRTLLDNSAAELDTLLTLAVPLSAQALLAAMWLALQQQPTTHYVQQYRRAEQSQLLCLLANKAVAAKLYQTMQALDLRSAVQLAGNYGLLDQRAVLQQLADDQHQNAAIQAELHYSLYLLGQKSDESQLVQQLQKADCLTPRQLQLLLLAAPAERKVQIVNALCLTDITLAINAMGFSGQSKFMPLLLELSKQPAHQGAAQSALITMLGSLTADIAQREPQAAGMPMPVSEQHLVAGTAVTELNLTETWANGNQYQRFAAAAMLVLKQPGLALAEPNNWQGGIWPVA</sequence>
<dbReference type="AlphaFoldDB" id="A0A285I4Q1"/>
<protein>
    <recommendedName>
        <fullName evidence="3">TIGR02270 family protein</fullName>
    </recommendedName>
</protein>
<dbReference type="Proteomes" id="UP000219353">
    <property type="component" value="Unassembled WGS sequence"/>
</dbReference>